<proteinExistence type="predicted"/>
<reference evidence="1" key="1">
    <citation type="journal article" date="2014" name="Int. J. Syst. Evol. Microbiol.">
        <title>Complete genome sequence of Corynebacterium casei LMG S-19264T (=DSM 44701T), isolated from a smear-ripened cheese.</title>
        <authorList>
            <consortium name="US DOE Joint Genome Institute (JGI-PGF)"/>
            <person name="Walter F."/>
            <person name="Albersmeier A."/>
            <person name="Kalinowski J."/>
            <person name="Ruckert C."/>
        </authorList>
    </citation>
    <scope>NUCLEOTIDE SEQUENCE</scope>
    <source>
        <strain evidence="1">JCM 31311</strain>
    </source>
</reference>
<comment type="caution">
    <text evidence="1">The sequence shown here is derived from an EMBL/GenBank/DDBJ whole genome shotgun (WGS) entry which is preliminary data.</text>
</comment>
<dbReference type="AlphaFoldDB" id="A0A918C1G9"/>
<reference evidence="1" key="2">
    <citation type="submission" date="2020-09" db="EMBL/GenBank/DDBJ databases">
        <authorList>
            <person name="Sun Q."/>
            <person name="Ohkuma M."/>
        </authorList>
    </citation>
    <scope>NUCLEOTIDE SEQUENCE</scope>
    <source>
        <strain evidence="1">JCM 31311</strain>
    </source>
</reference>
<gene>
    <name evidence="1" type="ORF">GCM10008957_11230</name>
</gene>
<protein>
    <submittedName>
        <fullName evidence="1">Uncharacterized protein</fullName>
    </submittedName>
</protein>
<evidence type="ECO:0000313" key="1">
    <source>
        <dbReference type="EMBL" id="GGR00239.1"/>
    </source>
</evidence>
<dbReference type="RefSeq" id="WP_189088542.1">
    <property type="nucleotide sequence ID" value="NZ_BMQL01000004.1"/>
</dbReference>
<name>A0A918C1G9_9DEIO</name>
<organism evidence="1 2">
    <name type="scientific">Deinococcus ruber</name>
    <dbReference type="NCBI Taxonomy" id="1848197"/>
    <lineage>
        <taxon>Bacteria</taxon>
        <taxon>Thermotogati</taxon>
        <taxon>Deinococcota</taxon>
        <taxon>Deinococci</taxon>
        <taxon>Deinococcales</taxon>
        <taxon>Deinococcaceae</taxon>
        <taxon>Deinococcus</taxon>
    </lineage>
</organism>
<dbReference type="EMBL" id="BMQL01000004">
    <property type="protein sequence ID" value="GGR00239.1"/>
    <property type="molecule type" value="Genomic_DNA"/>
</dbReference>
<accession>A0A918C1G9</accession>
<sequence>MLHHRKQPELWGCLYYALFALTGDEELLAHTRDLSNARFYARLAAMGAMPITLFASLQQPADARFWELITTTEPQQLLVSIAAARLTGMQHLVAVDVSRSVVIISDSRRDQLQYRSFEDFLAGPYAVAFRVEALAPSDITLYPFEDAEQTVGRALARDRPDLGEFTM</sequence>
<evidence type="ECO:0000313" key="2">
    <source>
        <dbReference type="Proteomes" id="UP000603865"/>
    </source>
</evidence>
<dbReference type="Proteomes" id="UP000603865">
    <property type="component" value="Unassembled WGS sequence"/>
</dbReference>
<keyword evidence="2" id="KW-1185">Reference proteome</keyword>